<feature type="chain" id="PRO_5047446930" description="Tetratricopeptide repeat-containing protein" evidence="1">
    <location>
        <begin position="19"/>
        <end position="920"/>
    </location>
</feature>
<evidence type="ECO:0000256" key="1">
    <source>
        <dbReference type="SAM" id="SignalP"/>
    </source>
</evidence>
<keyword evidence="1" id="KW-0732">Signal</keyword>
<feature type="signal peptide" evidence="1">
    <location>
        <begin position="1"/>
        <end position="18"/>
    </location>
</feature>
<keyword evidence="3" id="KW-1185">Reference proteome</keyword>
<dbReference type="Proteomes" id="UP000660885">
    <property type="component" value="Unassembled WGS sequence"/>
</dbReference>
<name>A0ABS1U048_9PROT</name>
<protein>
    <recommendedName>
        <fullName evidence="4">Tetratricopeptide repeat-containing protein</fullName>
    </recommendedName>
</protein>
<accession>A0ABS1U048</accession>
<reference evidence="2 3" key="1">
    <citation type="submission" date="2021-01" db="EMBL/GenBank/DDBJ databases">
        <title>Belnapia mucosa sp. nov. and Belnapia arida sp. nov., isolated from the Tabernas Desert (Almeria, Spain).</title>
        <authorList>
            <person name="Molina-Menor E."/>
            <person name="Vidal-Verdu A."/>
            <person name="Calonge A."/>
            <person name="Satari L."/>
            <person name="Pereto J."/>
            <person name="Porcar M."/>
        </authorList>
    </citation>
    <scope>NUCLEOTIDE SEQUENCE [LARGE SCALE GENOMIC DNA]</scope>
    <source>
        <strain evidence="2 3">T18</strain>
    </source>
</reference>
<evidence type="ECO:0000313" key="2">
    <source>
        <dbReference type="EMBL" id="MBL6076676.1"/>
    </source>
</evidence>
<proteinExistence type="predicted"/>
<evidence type="ECO:0008006" key="4">
    <source>
        <dbReference type="Google" id="ProtNLM"/>
    </source>
</evidence>
<dbReference type="RefSeq" id="WP_202829850.1">
    <property type="nucleotide sequence ID" value="NZ_JAETWB010000001.1"/>
</dbReference>
<sequence>MRWAPLLALLLAAPAAWAQEAVGVRVGNHPGHGRLVFDWPAPPQYRVEQAGDAVVLYFPPGSAIDLSGARRLPRNMAAVAAEGEGIRIALKPGVRARIFRVGPKLVVDALSPPAEPAPVAQAAPARAEPAPEVVAPPMAPAASPVLRSAPPVPAMPVLTPPRPDALAVRPLPRGGGILLPYPAGTGLAVLRRGGEVLALFDSGEALDLTGLRTDPIFAALEVEALGGATLLRLPLPSPGLLKARREPNGWVLEAHRPAEGQGAAGRSVGLEVEGGVAARLMLRAGEPGRVVPITDPESGLPLLVGTVRAAGQSMPIWRRLPELDLPPTLLGVAVLARADQVTMRATAGGFLVGAANGPLALDAAAAEMPNAEAMTRSFDLPRMPTPRLLERLRALQASIAAAPPLNRLALRRAAAETLLALGMPQEAQAMVELTRGEDPEAARDARLNALAGAAALLAGRLPQAAALHHAELPETDELNLWQTLLLAAEGEAREAVPRLASALPVLFDYPEGLRSRLLPLAAQSLAEAGAVVPLRQVLEKAGPMPELALPRAMLAEASGDAEAALAGYEQIALGRDRLARARALRRAVELRLATHKIDAAQAARALEATLFAWRGDGEEAAARIRLAELRRAAGDARGALALLRETEALFPERGPALRAAINAAFVAALEHEPPLDAVALFDAYPDLLPKDADGQAAMLVLADRLVALDLADRAAALLGQAVGRSAGAPRAALGLRQGVLHLSNGDAAAALKALQESNGEMLPDPLMQARAVLAAQAQSRLGRLEEAVVGLKALGSAGAAALSQLLAERQDWAGAAAALADHLRAALPAAPAPLEEPQQRLLLRHAAMLALAGDEAGLVALRRSYVPRLPEGALAAAFALLTADQLRGLADLPRLQKELLLFQTIPPWLEALRAGGPVTR</sequence>
<dbReference type="EMBL" id="JAETWB010000001">
    <property type="protein sequence ID" value="MBL6076676.1"/>
    <property type="molecule type" value="Genomic_DNA"/>
</dbReference>
<organism evidence="2 3">
    <name type="scientific">Belnapia arida</name>
    <dbReference type="NCBI Taxonomy" id="2804533"/>
    <lineage>
        <taxon>Bacteria</taxon>
        <taxon>Pseudomonadati</taxon>
        <taxon>Pseudomonadota</taxon>
        <taxon>Alphaproteobacteria</taxon>
        <taxon>Acetobacterales</taxon>
        <taxon>Roseomonadaceae</taxon>
        <taxon>Belnapia</taxon>
    </lineage>
</organism>
<comment type="caution">
    <text evidence="2">The sequence shown here is derived from an EMBL/GenBank/DDBJ whole genome shotgun (WGS) entry which is preliminary data.</text>
</comment>
<evidence type="ECO:0000313" key="3">
    <source>
        <dbReference type="Proteomes" id="UP000660885"/>
    </source>
</evidence>
<gene>
    <name evidence="2" type="ORF">JMJ56_01580</name>
</gene>